<keyword evidence="3" id="KW-0472">Membrane</keyword>
<feature type="transmembrane region" description="Helical" evidence="3">
    <location>
        <begin position="769"/>
        <end position="785"/>
    </location>
</feature>
<dbReference type="GO" id="GO:0005975">
    <property type="term" value="P:carbohydrate metabolic process"/>
    <property type="evidence" value="ECO:0007669"/>
    <property type="project" value="InterPro"/>
</dbReference>
<feature type="transmembrane region" description="Helical" evidence="3">
    <location>
        <begin position="896"/>
        <end position="920"/>
    </location>
</feature>
<dbReference type="Gene3D" id="2.70.98.40">
    <property type="entry name" value="Glycoside hydrolase, family 65, N-terminal domain"/>
    <property type="match status" value="2"/>
</dbReference>
<dbReference type="InterPro" id="IPR008928">
    <property type="entry name" value="6-hairpin_glycosidase_sf"/>
</dbReference>
<sequence>MSQKKDSHNLKRNILNELSQSYSSIHKSYKYFKKLSKNKYKIIESANWVLDNLYLIEREYKNIKQSIGNEYFKTLPTLTRKNNEREVYNVPRIFHIAQNYINSSAEFNIKEVSDYINNIQEIKSEEIISISYNISNKNLLLNMSELWAFPLMLKINLILNLSKYIEELVLIQKRIVLGRNIAEKLIDNKNVEEHIEEDKYKDFLLKEFFITLRNNSISDSVGYKFLNDRFNIKGEFNEHLFKSDLKEKILNQKMSEYFINIRKVENIPWEVFFENTCVIEKFLNMDPSNTYSSMDFDSKDYYRHKIEEMCEVINFSEYDLTKDILTKCINAQINNEPEYKHHVGYYIIDEGVKELKGCYHNLNEVISQGGYLGINIFGSILLSIFVLFISMIFGTVFTKAKFIVSFLLILIPMSEVITSAVNWIVSKSVSIKFIPKLDFSKGISENNKTVVVIPTILNSKERVKLLMEKLEVMYCGNKDKNLYFALLVDFNDSKNEYEKEDIEITQYGVEYAKKLNEKYCKKNHDDYKFFFLSRKRVYNDKQKVYMGRERKRGKLMEFISLIRGSDNNTFDVISSHIKILADVKFMITLDDDTFMPRETASKLIGAMAHILNIPYVKDKKVVRGYGIMQPKIGISLEAKNKTYFSKIFGGDYTVDQYSTAYSDTYQDLFGEGSFTGKGIINIDEFYNMVNGAIKENKILSHDLLEGGLARSALVSDIEFIDGYPSTYISSCSRLKRWVRGDWQLIGWLFSRRLSSLYKWKIFDNLRRSLIAPIMLITIILSLTYLRSNRVVLLSFLILIIPLVFRITDFVVTPKYKLQGTFKSLEQIVLIVSFIPYQAFLMLDAILITLYRVIFSKRNLLEWKSSAQVECERETISGNSFKGYLKEMWIAPVMGSVLIYLSVYISVPIVLYSVIVATLWVCSPYFAYNISKNIEHKQEEIGEDDKNYLRTIARRTYAYYEDFSNEENNYLAPDNYQESPFKGVAYRTSPTNIGMGLMSHVIAYDMGYITLFDLVDKIDITLYNMRDLEKVKGHYLNWYDTRSKKTLYPRYISTVDNGNFLANLWVVKSTLQEVRNNQLIRKEEVKAIHDIYRIIEEENPSVSCRFNDDININEYTSTLSDICVKITNFKEELCEDDKNKSEINYWIDKIIKEINKKLNNYDCIFEGLDKLYSKDFLEGVPNIHEIIKRIEDHKQSNNRSISGELNAKLLYLKDYESKIDNIISEIDEITNEMDFSFLYDDERKLFYIGYNVDEDSFGETYYDLLASEARIASFISIAKNDVPKENWFSLNRSITNAFHTHTLVSWTGTMFEYFMPSLIMKAYPQTLLYETYKGVIKAQRVYAKQKKIPFGISESAFYKFDIEDNYQYKAFGVPGLGLKRGLEDEVVVSPYSTFMILPFNQGIAIKNLNRLKKIGAVGRYGFVESVDFTKAREDRILQNYSKTYEEPQSENNTQLVHECAHSVNKRYKNVDNSVDSVHNYMNNYKKVYKTNDVHCVNNVDNLKNHKNDRKKMLYNSNDEGENNNSSNDNYVNNFVDCVEKGCGLSEKEGENCTGVNDQCEYIYNDGLRPYIIRTYMVHHLGMSFMALDNVLLDNILINRFHKLPEVKATELLLKEKVSHSVTYERGEDYSIKYRYIESEELVPRTFNSINYKNPQVLLMSNGEYSSMVTFTGSGYSKKEDMMLYRYKGDSTADDSGMFFYVKNLNSNDFWSASYEPCKSFGENYKVTLELDKTKFERKDGNIATKMESVISYEDNYEVRKITINNLSDKGRSIEVTSYGEITLTTFSADIVHPAFSNLFVQTEYDEEENLLIGSRRSRVKGGKVPYIFHKVVVNGASEGDITYETSRINFIGRNRELKHPRAMDNDRTLENTVGTVLDPIMSLRVRVRLEGKEKKAIYFVTGTTDSRDEAINISKEKCNVTALEELFNKYSIAIQLELMNLRIKSTQANLYQTLASNILFLSNNRKDREESIKNISKHQKDLWAYGISGDLPIIFTTIRDEKNVHILSSVITFHHYLKIKGIKSDLVIYNEEVASYDEPLQKSIMQEISLNNENNSINVAGGIFIHNKATMINDVKELLMGICRIYIDCEKGSLINQFNSEELIDNSTSLTNKLERNNATEDDSKIKDNLKIENSSEEENVLLNNESEIEFVEDEEFDLEDIDEETLFIDEMKAIDSELQENHKNYDIEEKNILDNGVNNNLNKVSDSNEINYEEYDHDEEVIHTDDVIAGMNNTGSIKQSINANNAKSDLKKHDNIESVLHENELLGIDRLFNKDNLDFYNGYGGFDKKDGTYLIKLSKFKNTPAPWINVISNKNFGFHISESGASYTWCGNSRENKITPWSNDYIRDPLGEALYIRENKSGKYFSITPKPVRDEGDYFIRHGFGFSEFTHKAYDINGKLEIFAPENEKVKIQIVTLENLGDEDKEISVFYYAKLVLGVYAYDSERYISTYIEDDFIAGVNPYSEYFGRMNAYLSMIGSEEISFTGDRREFLGVGGELSSPQGLSKSALSNRCGSIYDPCLVVEGKITLKKGDKKEIVILLGEDEKENVESIINKYKNIKNSRIELNNVKTYWRNFLGNIQVKTPDDSMNYLLNGWLLYQTFSCRYLSRTAFYQSGGAYGFRDQLQDSIALGVVAPEITKNQILISASRQYLEGDVQHWWHPVVNSGIRTRFSDDLLWLPYVTAEYINNTGDYKILEEKAPYLEDEPLREGEDERYTIVNNSSKEGSIYEHCLKAINKALKFGEHNIPLMGSGDWNDGMSTVGNKGKGESVWLGWFLYSILDKFSIIAKEKEDIKNSEYFIKQKEFIRENLEKNAWDGGWYRRAYFDDGTPLGSRENPECQIDSLAQSWSVISDATRVKDNGKYEETKKRGVEFYSKRAIEAMDAVTNNLVKKDKSMILLLAPPFNNSYLEPGYIKGYVPGVRENGGQYTHAAVWVILALTRLNLGDKAVKYYNMINPINHAKTELECMTYKLEPYVMAADVYIREPHGGRGGWSWYTGAAGWMYKVGIEDILGLKKHHEKGYIIDPCVPSNWNEYELKIKNENEDYSIKVIRSDKNMIIINGEVKEDMIIPRNLGKLKIEVHFK</sequence>
<evidence type="ECO:0000313" key="7">
    <source>
        <dbReference type="EMBL" id="VCT86001.1"/>
    </source>
</evidence>
<dbReference type="InterPro" id="IPR037824">
    <property type="entry name" value="GH94N_2_NdvB"/>
</dbReference>
<dbReference type="SMART" id="SM01068">
    <property type="entry name" value="CBM_X"/>
    <property type="match status" value="2"/>
</dbReference>
<dbReference type="InterPro" id="IPR019282">
    <property type="entry name" value="Glycoamylase-like_cons_dom"/>
</dbReference>
<dbReference type="InterPro" id="IPR037018">
    <property type="entry name" value="GH65_N"/>
</dbReference>
<keyword evidence="1 7" id="KW-0328">Glycosyltransferase</keyword>
<protein>
    <submittedName>
        <fullName evidence="7">N,N'-diacetylchitobiose phosphorylase</fullName>
        <ecNumber evidence="7">2.4.1.280</ecNumber>
    </submittedName>
</protein>
<evidence type="ECO:0000259" key="4">
    <source>
        <dbReference type="Pfam" id="PF06165"/>
    </source>
</evidence>
<keyword evidence="3" id="KW-0812">Transmembrane</keyword>
<accession>A0A653AW02</accession>
<dbReference type="InterPro" id="IPR037820">
    <property type="entry name" value="GH94N_NdvB"/>
</dbReference>
<evidence type="ECO:0000313" key="8">
    <source>
        <dbReference type="Proteomes" id="UP000431451"/>
    </source>
</evidence>
<dbReference type="InterPro" id="IPR052047">
    <property type="entry name" value="GH94_Enzymes"/>
</dbReference>
<feature type="domain" description="Glycosyl hydrolase 94 supersandwich" evidence="4">
    <location>
        <begin position="2292"/>
        <end position="2558"/>
    </location>
</feature>
<feature type="transmembrane region" description="Helical" evidence="3">
    <location>
        <begin position="827"/>
        <end position="853"/>
    </location>
</feature>
<dbReference type="InterPro" id="IPR033432">
    <property type="entry name" value="GH94_catalytic"/>
</dbReference>
<dbReference type="Proteomes" id="UP000431451">
    <property type="component" value="Unassembled WGS sequence"/>
</dbReference>
<dbReference type="Gene3D" id="1.50.10.10">
    <property type="match status" value="1"/>
</dbReference>
<dbReference type="EC" id="2.4.1.280" evidence="7"/>
<feature type="domain" description="Glycosyl hydrolase 94 catalytic" evidence="6">
    <location>
        <begin position="2572"/>
        <end position="3014"/>
    </location>
</feature>
<dbReference type="RefSeq" id="WP_200847595.1">
    <property type="nucleotide sequence ID" value="NZ_CAMTCV010000168.1"/>
</dbReference>
<dbReference type="Pfam" id="PF10091">
    <property type="entry name" value="Glycoamylase"/>
    <property type="match status" value="1"/>
</dbReference>
<dbReference type="PANTHER" id="PTHR37469:SF2">
    <property type="entry name" value="CELLOBIONIC ACID PHOSPHORYLASE"/>
    <property type="match status" value="1"/>
</dbReference>
<dbReference type="CDD" id="cd11756">
    <property type="entry name" value="GH94N_ChvB_NdvB_1_like"/>
    <property type="match status" value="1"/>
</dbReference>
<name>A0A653AW02_9CLOT</name>
<proteinExistence type="predicted"/>
<dbReference type="CDD" id="cd11753">
    <property type="entry name" value="GH94N_ChvB_NdvB_2_like"/>
    <property type="match status" value="1"/>
</dbReference>
<evidence type="ECO:0000259" key="5">
    <source>
        <dbReference type="Pfam" id="PF10091"/>
    </source>
</evidence>
<reference evidence="7 8" key="1">
    <citation type="submission" date="2018-06" db="EMBL/GenBank/DDBJ databases">
        <authorList>
            <consortium name="IHU Genomes"/>
        </authorList>
    </citation>
    <scope>NUCLEOTIDE SEQUENCE [LARGE SCALE GENOMIC DNA]</scope>
    <source>
        <strain evidence="7 8">NEC25</strain>
    </source>
</reference>
<evidence type="ECO:0000259" key="6">
    <source>
        <dbReference type="Pfam" id="PF17167"/>
    </source>
</evidence>
<evidence type="ECO:0000256" key="1">
    <source>
        <dbReference type="ARBA" id="ARBA00022676"/>
    </source>
</evidence>
<feature type="transmembrane region" description="Helical" evidence="3">
    <location>
        <begin position="790"/>
        <end position="807"/>
    </location>
</feature>
<dbReference type="Gene3D" id="2.60.420.10">
    <property type="entry name" value="Maltose phosphorylase, domain 3"/>
    <property type="match status" value="1"/>
</dbReference>
<gene>
    <name evidence="7" type="primary">chbP</name>
    <name evidence="7" type="ORF">CNEONATNEC25_03604</name>
</gene>
<feature type="domain" description="Glycoamylase-like" evidence="5">
    <location>
        <begin position="1260"/>
        <end position="1429"/>
    </location>
</feature>
<feature type="transmembrane region" description="Helical" evidence="3">
    <location>
        <begin position="402"/>
        <end position="425"/>
    </location>
</feature>
<feature type="domain" description="Glycosyl hydrolase 94 supersandwich" evidence="4">
    <location>
        <begin position="1639"/>
        <end position="1914"/>
    </location>
</feature>
<dbReference type="Gene3D" id="1.50.10.140">
    <property type="match status" value="2"/>
</dbReference>
<dbReference type="SUPFAM" id="SSF74650">
    <property type="entry name" value="Galactose mutarotase-like"/>
    <property type="match status" value="2"/>
</dbReference>
<keyword evidence="2 7" id="KW-0808">Transferase</keyword>
<dbReference type="SUPFAM" id="SSF48208">
    <property type="entry name" value="Six-hairpin glycosidases"/>
    <property type="match status" value="1"/>
</dbReference>
<dbReference type="EMBL" id="UWJD01000003">
    <property type="protein sequence ID" value="VCT86001.1"/>
    <property type="molecule type" value="Genomic_DNA"/>
</dbReference>
<evidence type="ECO:0000256" key="3">
    <source>
        <dbReference type="SAM" id="Phobius"/>
    </source>
</evidence>
<evidence type="ECO:0000256" key="2">
    <source>
        <dbReference type="ARBA" id="ARBA00022679"/>
    </source>
</evidence>
<dbReference type="GO" id="GO:0030246">
    <property type="term" value="F:carbohydrate binding"/>
    <property type="evidence" value="ECO:0007669"/>
    <property type="project" value="InterPro"/>
</dbReference>
<keyword evidence="3" id="KW-1133">Transmembrane helix</keyword>
<organism evidence="7 8">
    <name type="scientific">Clostridium neonatale</name>
    <dbReference type="NCBI Taxonomy" id="137838"/>
    <lineage>
        <taxon>Bacteria</taxon>
        <taxon>Bacillati</taxon>
        <taxon>Bacillota</taxon>
        <taxon>Clostridia</taxon>
        <taxon>Eubacteriales</taxon>
        <taxon>Clostridiaceae</taxon>
        <taxon>Clostridium</taxon>
    </lineage>
</organism>
<dbReference type="InterPro" id="IPR012341">
    <property type="entry name" value="6hp_glycosidase-like_sf"/>
</dbReference>
<dbReference type="GO" id="GO:0016757">
    <property type="term" value="F:glycosyltransferase activity"/>
    <property type="evidence" value="ECO:0007669"/>
    <property type="project" value="UniProtKB-KW"/>
</dbReference>
<dbReference type="InterPro" id="IPR010383">
    <property type="entry name" value="Glyco_hydrolase_94_b-supersand"/>
</dbReference>
<feature type="transmembrane region" description="Helical" evidence="3">
    <location>
        <begin position="370"/>
        <end position="390"/>
    </location>
</feature>
<dbReference type="Pfam" id="PF17167">
    <property type="entry name" value="Glyco_hydro_94"/>
    <property type="match status" value="1"/>
</dbReference>
<dbReference type="InterPro" id="IPR011013">
    <property type="entry name" value="Gal_mutarotase_sf_dom"/>
</dbReference>
<dbReference type="PANTHER" id="PTHR37469">
    <property type="entry name" value="CELLOBIONIC ACID PHOSPHORYLASE-RELATED"/>
    <property type="match status" value="1"/>
</dbReference>
<dbReference type="Pfam" id="PF06165">
    <property type="entry name" value="GH94_b-supersand"/>
    <property type="match status" value="2"/>
</dbReference>